<sequence>MRSDEDPNSMTSTAEDDGQGDIKFRGATISTVAAASSAGILTPHLIASSTAAQPSGTRRLDPPSDRSTPPKNSFANVASTLEHGAAIHQRYRSEGARSDLDSAISIYWNLHLILLPHHPDYSLCCYRLCLLLSERFDLWGLESDVDKAIELGREILACEGVPPKDRANYLRACARAFALRFDGTTQATDASRAVELVEEAESLPVDGSTVNRSLLIWHGRALFYLYEANGDFRRLQESIRCLTCTLPELDDGSESRSLCLLFLSEAHRSRQDRLNERSEVAKILSYAEKAVALSPKHDPRRPRYLNALAIALQRHSLTHLQEPASLHRAISVAQEALRCAREDDRRYTALLTTTSNGLRYRYHLVGDYNDINDCVRIQEKSLRIRSEHQKGYNAAVYGLCLSLIYRFRSNGSLNDIDRSIAILQERCTTLGTNVPIRAQFLNILSQGFMERWYYFNTLSDLQEALQLCKEVVATISGGGYLANVGVCYYELYLHNSTFDDLQNAIDWMTKAEERRESIYDLPEHLLAYGKAYVARAKLQQQVADWDEGVKLLRSAVEHAPPGHKRRAQTLMALGHALLARFREVQERACLDESCQLLTDCLEHAASGLEKTKCRLLLAETIAGYDPVSEPRTSPSRLLALLEAAATDSEALTADRFTAALKWANLAQENMLLEEAYRAFVVAVSLLPQVAWLGYGRDVRLQELRTRAGTLAVDAAASAIAVGRYDRALELLESGRGIFWTQLLQLRTEVDELQDAAPKLAQELQDVGRALEADVPTSGGLENEHLLQRHRRLAERWEQLVAEVRQIDGFEDFLQATKFSQLSEAAKEGPIVIINGSTTRVDALILTSERRNYHCALPGIQARLAIQLAEFLRHALSVPKDQRGLAFMERAVRSVLDRLWHTVVSPIRAALDSIYTDSPPQRIWLLPTGPFCLLPIHAAGFSSVPGSGIGPDMICSYTATLGSLIRARKIRRTEEGSPRVLAVSQSATPGQEPLVCSSEEMQIVNTIVSPTRVTCISGEVATVKRICDELLQAEWVHMSCHGNSNPENPLLSCFRFFDGPLSLSDISKLRLPHADFAFLSACHTARPAGELPDESLHLAAALQLAGFKSVIATQWGIADKDAPVVTGDVYQYMFQTRHGNFRSSAEALHHAVSHLKRRGLPAIRWVPFVHLGI</sequence>
<protein>
    <recommendedName>
        <fullName evidence="2">CHAT domain-containing protein</fullName>
    </recommendedName>
</protein>
<evidence type="ECO:0000256" key="1">
    <source>
        <dbReference type="SAM" id="MobiDB-lite"/>
    </source>
</evidence>
<dbReference type="InterPro" id="IPR011990">
    <property type="entry name" value="TPR-like_helical_dom_sf"/>
</dbReference>
<evidence type="ECO:0000259" key="2">
    <source>
        <dbReference type="Pfam" id="PF12770"/>
    </source>
</evidence>
<proteinExistence type="predicted"/>
<evidence type="ECO:0000313" key="4">
    <source>
        <dbReference type="Proteomes" id="UP000076842"/>
    </source>
</evidence>
<accession>A0A165GW05</accession>
<dbReference type="InParanoid" id="A0A165GW05"/>
<feature type="region of interest" description="Disordered" evidence="1">
    <location>
        <begin position="1"/>
        <end position="22"/>
    </location>
</feature>
<dbReference type="STRING" id="1353952.A0A165GW05"/>
<reference evidence="3 4" key="1">
    <citation type="journal article" date="2016" name="Mol. Biol. Evol.">
        <title>Comparative Genomics of Early-Diverging Mushroom-Forming Fungi Provides Insights into the Origins of Lignocellulose Decay Capabilities.</title>
        <authorList>
            <person name="Nagy L.G."/>
            <person name="Riley R."/>
            <person name="Tritt A."/>
            <person name="Adam C."/>
            <person name="Daum C."/>
            <person name="Floudas D."/>
            <person name="Sun H."/>
            <person name="Yadav J.S."/>
            <person name="Pangilinan J."/>
            <person name="Larsson K.H."/>
            <person name="Matsuura K."/>
            <person name="Barry K."/>
            <person name="Labutti K."/>
            <person name="Kuo R."/>
            <person name="Ohm R.A."/>
            <person name="Bhattacharya S.S."/>
            <person name="Shirouzu T."/>
            <person name="Yoshinaga Y."/>
            <person name="Martin F.M."/>
            <person name="Grigoriev I.V."/>
            <person name="Hibbett D.S."/>
        </authorList>
    </citation>
    <scope>NUCLEOTIDE SEQUENCE [LARGE SCALE GENOMIC DNA]</scope>
    <source>
        <strain evidence="3 4">HHB12733</strain>
    </source>
</reference>
<dbReference type="InterPro" id="IPR024983">
    <property type="entry name" value="CHAT_dom"/>
</dbReference>
<dbReference type="Proteomes" id="UP000076842">
    <property type="component" value="Unassembled WGS sequence"/>
</dbReference>
<dbReference type="Gene3D" id="1.25.40.10">
    <property type="entry name" value="Tetratricopeptide repeat domain"/>
    <property type="match status" value="2"/>
</dbReference>
<dbReference type="OrthoDB" id="9991317at2759"/>
<evidence type="ECO:0000313" key="3">
    <source>
        <dbReference type="EMBL" id="KZT58559.1"/>
    </source>
</evidence>
<gene>
    <name evidence="3" type="ORF">CALCODRAFT_451548</name>
</gene>
<organism evidence="3 4">
    <name type="scientific">Calocera cornea HHB12733</name>
    <dbReference type="NCBI Taxonomy" id="1353952"/>
    <lineage>
        <taxon>Eukaryota</taxon>
        <taxon>Fungi</taxon>
        <taxon>Dikarya</taxon>
        <taxon>Basidiomycota</taxon>
        <taxon>Agaricomycotina</taxon>
        <taxon>Dacrymycetes</taxon>
        <taxon>Dacrymycetales</taxon>
        <taxon>Dacrymycetaceae</taxon>
        <taxon>Calocera</taxon>
    </lineage>
</organism>
<keyword evidence="4" id="KW-1185">Reference proteome</keyword>
<dbReference type="AlphaFoldDB" id="A0A165GW05"/>
<dbReference type="Pfam" id="PF12770">
    <property type="entry name" value="CHAT"/>
    <property type="match status" value="1"/>
</dbReference>
<feature type="region of interest" description="Disordered" evidence="1">
    <location>
        <begin position="50"/>
        <end position="71"/>
    </location>
</feature>
<feature type="domain" description="CHAT" evidence="2">
    <location>
        <begin position="894"/>
        <end position="1171"/>
    </location>
</feature>
<dbReference type="EMBL" id="KV423950">
    <property type="protein sequence ID" value="KZT58559.1"/>
    <property type="molecule type" value="Genomic_DNA"/>
</dbReference>
<name>A0A165GW05_9BASI</name>